<evidence type="ECO:0000256" key="1">
    <source>
        <dbReference type="SAM" id="MobiDB-lite"/>
    </source>
</evidence>
<dbReference type="PROSITE" id="PS51841">
    <property type="entry name" value="LTD"/>
    <property type="match status" value="1"/>
</dbReference>
<dbReference type="InterPro" id="IPR014867">
    <property type="entry name" value="Spore_coat_CotH_CotH2/3/7"/>
</dbReference>
<dbReference type="InterPro" id="IPR059177">
    <property type="entry name" value="GH29D-like_dom"/>
</dbReference>
<evidence type="ECO:0000313" key="4">
    <source>
        <dbReference type="Proteomes" id="UP000318478"/>
    </source>
</evidence>
<gene>
    <name evidence="3" type="ORF">Pla123a_07060</name>
</gene>
<dbReference type="InterPro" id="IPR036415">
    <property type="entry name" value="Lamin_tail_dom_sf"/>
</dbReference>
<evidence type="ECO:0000313" key="3">
    <source>
        <dbReference type="EMBL" id="TWT85899.1"/>
    </source>
</evidence>
<dbReference type="Pfam" id="PF08757">
    <property type="entry name" value="CotH"/>
    <property type="match status" value="1"/>
</dbReference>
<comment type="caution">
    <text evidence="3">The sequence shown here is derived from an EMBL/GenBank/DDBJ whole genome shotgun (WGS) entry which is preliminary data.</text>
</comment>
<dbReference type="Gene3D" id="2.60.40.1260">
    <property type="entry name" value="Lamin Tail domain"/>
    <property type="match status" value="1"/>
</dbReference>
<accession>A0A5C5ZEN7</accession>
<dbReference type="OrthoDB" id="223034at2"/>
<reference evidence="3 4" key="1">
    <citation type="submission" date="2019-02" db="EMBL/GenBank/DDBJ databases">
        <title>Deep-cultivation of Planctomycetes and their phenomic and genomic characterization uncovers novel biology.</title>
        <authorList>
            <person name="Wiegand S."/>
            <person name="Jogler M."/>
            <person name="Boedeker C."/>
            <person name="Pinto D."/>
            <person name="Vollmers J."/>
            <person name="Rivas-Marin E."/>
            <person name="Kohn T."/>
            <person name="Peeters S.H."/>
            <person name="Heuer A."/>
            <person name="Rast P."/>
            <person name="Oberbeckmann S."/>
            <person name="Bunk B."/>
            <person name="Jeske O."/>
            <person name="Meyerdierks A."/>
            <person name="Storesund J.E."/>
            <person name="Kallscheuer N."/>
            <person name="Luecker S."/>
            <person name="Lage O.M."/>
            <person name="Pohl T."/>
            <person name="Merkel B.J."/>
            <person name="Hornburger P."/>
            <person name="Mueller R.-W."/>
            <person name="Bruemmer F."/>
            <person name="Labrenz M."/>
            <person name="Spormann A.M."/>
            <person name="Op Den Camp H."/>
            <person name="Overmann J."/>
            <person name="Amann R."/>
            <person name="Jetten M.S.M."/>
            <person name="Mascher T."/>
            <person name="Medema M.H."/>
            <person name="Devos D.P."/>
            <person name="Kaster A.-K."/>
            <person name="Ovreas L."/>
            <person name="Rohde M."/>
            <person name="Galperin M.Y."/>
            <person name="Jogler C."/>
        </authorList>
    </citation>
    <scope>NUCLEOTIDE SEQUENCE [LARGE SCALE GENOMIC DNA]</scope>
    <source>
        <strain evidence="3 4">Pla123a</strain>
    </source>
</reference>
<dbReference type="EMBL" id="SJPO01000001">
    <property type="protein sequence ID" value="TWT85899.1"/>
    <property type="molecule type" value="Genomic_DNA"/>
</dbReference>
<feature type="region of interest" description="Disordered" evidence="1">
    <location>
        <begin position="1199"/>
        <end position="1219"/>
    </location>
</feature>
<dbReference type="Pfam" id="PF00932">
    <property type="entry name" value="LTD"/>
    <property type="match status" value="1"/>
</dbReference>
<organism evidence="3 4">
    <name type="scientific">Posidoniimonas polymericola</name>
    <dbReference type="NCBI Taxonomy" id="2528002"/>
    <lineage>
        <taxon>Bacteria</taxon>
        <taxon>Pseudomonadati</taxon>
        <taxon>Planctomycetota</taxon>
        <taxon>Planctomycetia</taxon>
        <taxon>Pirellulales</taxon>
        <taxon>Lacipirellulaceae</taxon>
        <taxon>Posidoniimonas</taxon>
    </lineage>
</organism>
<dbReference type="SUPFAM" id="SSF74853">
    <property type="entry name" value="Lamin A/C globular tail domain"/>
    <property type="match status" value="1"/>
</dbReference>
<evidence type="ECO:0000259" key="2">
    <source>
        <dbReference type="PROSITE" id="PS51841"/>
    </source>
</evidence>
<dbReference type="InterPro" id="IPR001322">
    <property type="entry name" value="Lamin_tail_dom"/>
</dbReference>
<protein>
    <submittedName>
        <fullName evidence="3">CotH protein</fullName>
    </submittedName>
</protein>
<dbReference type="Pfam" id="PF13290">
    <property type="entry name" value="CHB_HEX_C_1"/>
    <property type="match status" value="1"/>
</dbReference>
<dbReference type="Proteomes" id="UP000318478">
    <property type="component" value="Unassembled WGS sequence"/>
</dbReference>
<name>A0A5C5ZEN7_9BACT</name>
<proteinExistence type="predicted"/>
<dbReference type="AlphaFoldDB" id="A0A5C5ZEN7"/>
<keyword evidence="4" id="KW-1185">Reference proteome</keyword>
<feature type="domain" description="LTD" evidence="2">
    <location>
        <begin position="26"/>
        <end position="245"/>
    </location>
</feature>
<sequence>MPRNHSCHSSRHLKFQQLEARCVLDASGLRISEFMASNDDTLQDFEGDSSDWIELFNPLASEVSLAGLYLTDDSDELTQWQFPSGAAIDAGGYLVVFASGKDVVAPNGEYHTSFRLSADGEYLGLVDVDGQSVIDAFSPEFPAQEKDVSYGLTMSSSPNTLVAEGAIARAWVPTSGVHDAVWTSLGFNDNVFNIQGPTGFGYEDSFNPWPTFVGEYNTAVPNGTSSLYVRTPFTVDSTTGVTQLTLRMKYDDGFVAYLNGVQIAAANAPNATRWNSTATSSHDDFDAISFQDFDVSSAIPLLISGDNVLAIHALNRSSGSSDFLVAPELITSQAAIVAPDAYNYFDAPTPGFGNGDGFAGFAAAAEFNVPHGFYDSPQLVQLSSATAGSQIVYTTDGSTPAVDANLNPVNGSVYSGPIVVTGTTTIRATTFKQDYRPSFVQAASYLFLDDVVDQSPAGQAPSGWPGYNVNGQFLDYGVDPAILSLYGEQAVKDSLAAIPSLTLTTDVENLFDPATGIYVNALNRGFDWERLASVELINPDGSEGFSTNAGLRIRGGAGRNDYNPKHAFRLYFRGDYGDGLLDYPLFGEDGADEFDVLDLRTASNYSWAAWGDSVNGQQNTYLREVFSRDTQADMGHPTTRSNYYHLYLNGQYWGLYQTQERVQEQFAEAYFGGDESDYDVLKADSTEAYTFEISDGNDVAWRQLFDLAQDLDDNPTANADNFWAMQGLTPEGVRDEQLEVLLDVDNLVDYMMIIIYTGGHDTGISAFLGNDRANNWFSIRNRETADQGFQFFLHDNEHSLGSGELTGTLHGTFDIDRTGPFRNALDDNYDFFNPVYLHQDLLSHPAYVQRIIDRVQELMFDDGVLTPDANIARMAERADQVAGAIIAEAARWGDAKRFTPYNKTDWDNEVEWLLDVYFPARHDMVLGQLLQDGLYLPAPTPSQPSGAVPYGLSITLANGVRGGTVYYTTDGQDPRGANGGINQSANVLSGSGPIVLVEDTVVFSRTLAASGYWTGLVQASYTVDSRPGDYDDNGLVEQADYDLWRSTYGSTSDLRADGNHDQVVNAADYAIWRDALAQPAASPADSAEANFVEPAAAAPSEPLAARAPVDASNEPILHAYGEPTAEFASAAATPFFRFWSLPATPFASVPHAKKSPGVAAMATGDRLVSGEARLDAAHAERLLARGHVARSLSRSIVADESLPNEPGATEDHSPSARNTMVASVDQAFASLGGNAAHVPRRRLTGEG</sequence>
<dbReference type="RefSeq" id="WP_146584124.1">
    <property type="nucleotide sequence ID" value="NZ_SJPO01000001.1"/>
</dbReference>
<dbReference type="Gene3D" id="2.60.120.260">
    <property type="entry name" value="Galactose-binding domain-like"/>
    <property type="match status" value="1"/>
</dbReference>